<proteinExistence type="predicted"/>
<dbReference type="OrthoDB" id="5377009at2759"/>
<name>A0A5J5EED7_9PEZI</name>
<feature type="coiled-coil region" evidence="1">
    <location>
        <begin position="277"/>
        <end position="304"/>
    </location>
</feature>
<dbReference type="Proteomes" id="UP000326924">
    <property type="component" value="Unassembled WGS sequence"/>
</dbReference>
<feature type="non-terminal residue" evidence="3">
    <location>
        <position position="1"/>
    </location>
</feature>
<gene>
    <name evidence="3" type="ORF">FN846DRAFT_750553</name>
</gene>
<protein>
    <submittedName>
        <fullName evidence="3">Uncharacterized protein</fullName>
    </submittedName>
</protein>
<feature type="region of interest" description="Disordered" evidence="2">
    <location>
        <begin position="232"/>
        <end position="253"/>
    </location>
</feature>
<accession>A0A5J5EED7</accession>
<evidence type="ECO:0000256" key="1">
    <source>
        <dbReference type="SAM" id="Coils"/>
    </source>
</evidence>
<feature type="compositionally biased region" description="Polar residues" evidence="2">
    <location>
        <begin position="242"/>
        <end position="253"/>
    </location>
</feature>
<comment type="caution">
    <text evidence="3">The sequence shown here is derived from an EMBL/GenBank/DDBJ whole genome shotgun (WGS) entry which is preliminary data.</text>
</comment>
<evidence type="ECO:0000256" key="2">
    <source>
        <dbReference type="SAM" id="MobiDB-lite"/>
    </source>
</evidence>
<dbReference type="EMBL" id="VXIS01000410">
    <property type="protein sequence ID" value="KAA8893714.1"/>
    <property type="molecule type" value="Genomic_DNA"/>
</dbReference>
<dbReference type="InParanoid" id="A0A5J5EED7"/>
<feature type="coiled-coil region" evidence="1">
    <location>
        <begin position="114"/>
        <end position="156"/>
    </location>
</feature>
<keyword evidence="4" id="KW-1185">Reference proteome</keyword>
<organism evidence="3 4">
    <name type="scientific">Sphaerosporella brunnea</name>
    <dbReference type="NCBI Taxonomy" id="1250544"/>
    <lineage>
        <taxon>Eukaryota</taxon>
        <taxon>Fungi</taxon>
        <taxon>Dikarya</taxon>
        <taxon>Ascomycota</taxon>
        <taxon>Pezizomycotina</taxon>
        <taxon>Pezizomycetes</taxon>
        <taxon>Pezizales</taxon>
        <taxon>Pyronemataceae</taxon>
        <taxon>Sphaerosporella</taxon>
    </lineage>
</organism>
<reference evidence="3 4" key="1">
    <citation type="submission" date="2019-09" db="EMBL/GenBank/DDBJ databases">
        <title>Draft genome of the ectomycorrhizal ascomycete Sphaerosporella brunnea.</title>
        <authorList>
            <consortium name="DOE Joint Genome Institute"/>
            <person name="Benucci G.M."/>
            <person name="Marozzi G."/>
            <person name="Antonielli L."/>
            <person name="Sanchez S."/>
            <person name="Marco P."/>
            <person name="Wang X."/>
            <person name="Falini L.B."/>
            <person name="Barry K."/>
            <person name="Haridas S."/>
            <person name="Lipzen A."/>
            <person name="Labutti K."/>
            <person name="Grigoriev I.V."/>
            <person name="Murat C."/>
            <person name="Martin F."/>
            <person name="Albertini E."/>
            <person name="Donnini D."/>
            <person name="Bonito G."/>
        </authorList>
    </citation>
    <scope>NUCLEOTIDE SEQUENCE [LARGE SCALE GENOMIC DNA]</scope>
    <source>
        <strain evidence="3 4">Sb_GMNB300</strain>
    </source>
</reference>
<feature type="region of interest" description="Disordered" evidence="2">
    <location>
        <begin position="1"/>
        <end position="21"/>
    </location>
</feature>
<sequence>FGSLLHPSRSPEAGRPLPQNTTDIIDEFAGLSFATVMKSFLQEPQSDGTPSDPAAAQKRTPEARLEDAVATATELLDRVYAAYLARTAAIRDAVGEADAQREDLEAQRVVASSLRAQLDRLATIEREARDEQNVRMEEQARRIQALEAEIRRRDAIEEARRNRCKRASAASDSGFESDVDSILSRSDHSQRTSIVVSPMEEEDEGADSGCQDCESCRHHSVTAAVGAETKNPTPLREAWSPESPSHTKTPTPSIKQGVWGFFKKNQQQQNSWYGNDINAVRMENRILREQVREMEKAIDGALEAVVGRGI</sequence>
<feature type="region of interest" description="Disordered" evidence="2">
    <location>
        <begin position="39"/>
        <end position="65"/>
    </location>
</feature>
<keyword evidence="1" id="KW-0175">Coiled coil</keyword>
<feature type="non-terminal residue" evidence="3">
    <location>
        <position position="310"/>
    </location>
</feature>
<dbReference type="AlphaFoldDB" id="A0A5J5EED7"/>
<evidence type="ECO:0000313" key="4">
    <source>
        <dbReference type="Proteomes" id="UP000326924"/>
    </source>
</evidence>
<evidence type="ECO:0000313" key="3">
    <source>
        <dbReference type="EMBL" id="KAA8893714.1"/>
    </source>
</evidence>